<evidence type="ECO:0000313" key="2">
    <source>
        <dbReference type="Proteomes" id="UP000234275"/>
    </source>
</evidence>
<dbReference type="GeneID" id="36561275"/>
<comment type="caution">
    <text evidence="1">The sequence shown here is derived from an EMBL/GenBank/DDBJ whole genome shotgun (WGS) entry which is preliminary data.</text>
</comment>
<keyword evidence="2" id="KW-1185">Reference proteome</keyword>
<dbReference type="RefSeq" id="XP_024700944.1">
    <property type="nucleotide sequence ID" value="XM_024853577.1"/>
</dbReference>
<protein>
    <submittedName>
        <fullName evidence="1">Uncharacterized protein</fullName>
    </submittedName>
</protein>
<evidence type="ECO:0000313" key="1">
    <source>
        <dbReference type="EMBL" id="PLB45642.1"/>
    </source>
</evidence>
<dbReference type="AlphaFoldDB" id="A0A2I2FYD5"/>
<dbReference type="EMBL" id="MSFO01000007">
    <property type="protein sequence ID" value="PLB45642.1"/>
    <property type="molecule type" value="Genomic_DNA"/>
</dbReference>
<accession>A0A2I2FYD5</accession>
<dbReference type="VEuPathDB" id="FungiDB:P170DRAFT_478594"/>
<organism evidence="1 2">
    <name type="scientific">Aspergillus steynii IBT 23096</name>
    <dbReference type="NCBI Taxonomy" id="1392250"/>
    <lineage>
        <taxon>Eukaryota</taxon>
        <taxon>Fungi</taxon>
        <taxon>Dikarya</taxon>
        <taxon>Ascomycota</taxon>
        <taxon>Pezizomycotina</taxon>
        <taxon>Eurotiomycetes</taxon>
        <taxon>Eurotiomycetidae</taxon>
        <taxon>Eurotiales</taxon>
        <taxon>Aspergillaceae</taxon>
        <taxon>Aspergillus</taxon>
        <taxon>Aspergillus subgen. Circumdati</taxon>
    </lineage>
</organism>
<name>A0A2I2FYD5_9EURO</name>
<reference evidence="1 2" key="1">
    <citation type="submission" date="2016-12" db="EMBL/GenBank/DDBJ databases">
        <title>The genomes of Aspergillus section Nigri reveals drivers in fungal speciation.</title>
        <authorList>
            <consortium name="DOE Joint Genome Institute"/>
            <person name="Vesth T.C."/>
            <person name="Nybo J."/>
            <person name="Theobald S."/>
            <person name="Brandl J."/>
            <person name="Frisvad J.C."/>
            <person name="Nielsen K.F."/>
            <person name="Lyhne E.K."/>
            <person name="Kogle M.E."/>
            <person name="Kuo A."/>
            <person name="Riley R."/>
            <person name="Clum A."/>
            <person name="Nolan M."/>
            <person name="Lipzen A."/>
            <person name="Salamov A."/>
            <person name="Henrissat B."/>
            <person name="Wiebenga A."/>
            <person name="De Vries R.P."/>
            <person name="Grigoriev I.V."/>
            <person name="Mortensen U.H."/>
            <person name="Andersen M.R."/>
            <person name="Baker S.E."/>
        </authorList>
    </citation>
    <scope>NUCLEOTIDE SEQUENCE [LARGE SCALE GENOMIC DNA]</scope>
    <source>
        <strain evidence="1 2">IBT 23096</strain>
    </source>
</reference>
<sequence length="157" mass="17775">MCLYTSTYCTACPSPRAYSFSVYQFCTALLHELQRINEDPAVAAASQAELQFCPPLCVPDLCRNVVGGVVLVRGCERCVWQGVSLVGGSGSGVLVVLVVRGVVVRGWWWWWVWRSGGSWDWDWGWGWKRKKTREGERERKTSAMRIVTSRGMRSPVR</sequence>
<gene>
    <name evidence="1" type="ORF">P170DRAFT_478594</name>
</gene>
<dbReference type="Proteomes" id="UP000234275">
    <property type="component" value="Unassembled WGS sequence"/>
</dbReference>
<proteinExistence type="predicted"/>